<accession>A0A1I5D2V3</accession>
<sequence>MKKLIIIAVLLTGTSIMAQEAEFGIKGGLNYGASGDFENVNEGAEDFRSSFEEGENKTGFHIGAYSKFGILGFFIQPELMYTSLTTEYESFDYKLNKIDAPVLVGVNVLGPLNIKAGPSFQYILNNELEETSLEIGEVENDITIGYQLGAGLNIGRLGFDLRYENAFSENTAFVETASERFSLDSRPSQWILSASYSF</sequence>
<dbReference type="STRING" id="287099.SAMN05660413_03147"/>
<dbReference type="InterPro" id="IPR027385">
    <property type="entry name" value="Beta-barrel_OMP"/>
</dbReference>
<dbReference type="SUPFAM" id="SSF56925">
    <property type="entry name" value="OMPA-like"/>
    <property type="match status" value="1"/>
</dbReference>
<dbReference type="RefSeq" id="WP_093411373.1">
    <property type="nucleotide sequence ID" value="NZ_FOVL01000028.1"/>
</dbReference>
<protein>
    <submittedName>
        <fullName evidence="4">Outer membrane protein beta-barrel domain-containing protein</fullName>
    </submittedName>
</protein>
<keyword evidence="5" id="KW-1185">Reference proteome</keyword>
<organism evidence="4 5">
    <name type="scientific">Salegentibacter flavus</name>
    <dbReference type="NCBI Taxonomy" id="287099"/>
    <lineage>
        <taxon>Bacteria</taxon>
        <taxon>Pseudomonadati</taxon>
        <taxon>Bacteroidota</taxon>
        <taxon>Flavobacteriia</taxon>
        <taxon>Flavobacteriales</taxon>
        <taxon>Flavobacteriaceae</taxon>
        <taxon>Salegentibacter</taxon>
    </lineage>
</organism>
<dbReference type="OrthoDB" id="1431594at2"/>
<evidence type="ECO:0000313" key="5">
    <source>
        <dbReference type="Proteomes" id="UP000199153"/>
    </source>
</evidence>
<evidence type="ECO:0000256" key="2">
    <source>
        <dbReference type="SAM" id="SignalP"/>
    </source>
</evidence>
<feature type="chain" id="PRO_5011533072" evidence="2">
    <location>
        <begin position="19"/>
        <end position="198"/>
    </location>
</feature>
<evidence type="ECO:0000256" key="1">
    <source>
        <dbReference type="ARBA" id="ARBA00022729"/>
    </source>
</evidence>
<evidence type="ECO:0000259" key="3">
    <source>
        <dbReference type="Pfam" id="PF13505"/>
    </source>
</evidence>
<proteinExistence type="predicted"/>
<name>A0A1I5D2V3_9FLAO</name>
<gene>
    <name evidence="4" type="ORF">SAMN05660413_03147</name>
</gene>
<dbReference type="InterPro" id="IPR011250">
    <property type="entry name" value="OMP/PagP_B-barrel"/>
</dbReference>
<keyword evidence="1 2" id="KW-0732">Signal</keyword>
<dbReference type="Pfam" id="PF13505">
    <property type="entry name" value="OMP_b-brl"/>
    <property type="match status" value="1"/>
</dbReference>
<evidence type="ECO:0000313" key="4">
    <source>
        <dbReference type="EMBL" id="SFN93545.1"/>
    </source>
</evidence>
<dbReference type="Proteomes" id="UP000199153">
    <property type="component" value="Unassembled WGS sequence"/>
</dbReference>
<feature type="signal peptide" evidence="2">
    <location>
        <begin position="1"/>
        <end position="18"/>
    </location>
</feature>
<dbReference type="AlphaFoldDB" id="A0A1I5D2V3"/>
<reference evidence="4 5" key="1">
    <citation type="submission" date="2016-10" db="EMBL/GenBank/DDBJ databases">
        <authorList>
            <person name="de Groot N.N."/>
        </authorList>
    </citation>
    <scope>NUCLEOTIDE SEQUENCE [LARGE SCALE GENOMIC DNA]</scope>
    <source>
        <strain evidence="4 5">DSM 17794</strain>
    </source>
</reference>
<dbReference type="EMBL" id="FOVL01000028">
    <property type="protein sequence ID" value="SFN93545.1"/>
    <property type="molecule type" value="Genomic_DNA"/>
</dbReference>
<feature type="domain" description="Outer membrane protein beta-barrel" evidence="3">
    <location>
        <begin position="7"/>
        <end position="198"/>
    </location>
</feature>